<evidence type="ECO:0000313" key="1">
    <source>
        <dbReference type="EMBL" id="MBM4629890.1"/>
    </source>
</evidence>
<organism evidence="3 4">
    <name type="scientific">Rhodococcus hoagii</name>
    <name type="common">Corynebacterium equii</name>
    <dbReference type="NCBI Taxonomy" id="43767"/>
    <lineage>
        <taxon>Bacteria</taxon>
        <taxon>Bacillati</taxon>
        <taxon>Actinomycetota</taxon>
        <taxon>Actinomycetes</taxon>
        <taxon>Mycobacteriales</taxon>
        <taxon>Nocardiaceae</taxon>
        <taxon>Prescottella</taxon>
    </lineage>
</organism>
<dbReference type="GeneID" id="57578236"/>
<accession>A0AAE5ITT2</accession>
<sequence>MKFEAHWETTASPDKVWEVLADGWRYPGWVVGASRMRAVDPAWPAPGARIHHSVGLWPFLIDDHTEVLEEDPGKSLTLLARAKAFGRARIEIQVRPRPDGVGTVIEMGEHLASPPMSWFPQSVVELAAVPRNRECIRRLALLAEGPAHPRDGSTAPRLG</sequence>
<dbReference type="Proteomes" id="UP000738270">
    <property type="component" value="Unassembled WGS sequence"/>
</dbReference>
<dbReference type="Gene3D" id="3.30.530.20">
    <property type="match status" value="1"/>
</dbReference>
<evidence type="ECO:0000313" key="4">
    <source>
        <dbReference type="Proteomes" id="UP000193518"/>
    </source>
</evidence>
<reference evidence="1" key="2">
    <citation type="submission" date="2019-11" db="EMBL/GenBank/DDBJ databases">
        <title>Spread of Macrolides and rifampicin resistant Rhodococcus equi in clinical isolates in the USA.</title>
        <authorList>
            <person name="Alvarez-Narvaez S."/>
            <person name="Huber L."/>
            <person name="Cohen N.D."/>
            <person name="Slovis N."/>
            <person name="Greiter M."/>
            <person name="Giguere S."/>
            <person name="Hart K."/>
        </authorList>
    </citation>
    <scope>NUCLEOTIDE SEQUENCE</scope>
    <source>
        <strain evidence="1">Lh_38</strain>
    </source>
</reference>
<dbReference type="Proteomes" id="UP000193518">
    <property type="component" value="Unassembled WGS sequence"/>
</dbReference>
<dbReference type="CDD" id="cd07812">
    <property type="entry name" value="SRPBCC"/>
    <property type="match status" value="1"/>
</dbReference>
<evidence type="ECO:0000313" key="3">
    <source>
        <dbReference type="EMBL" id="ORM29776.1"/>
    </source>
</evidence>
<reference evidence="3 4" key="1">
    <citation type="journal article" date="2016" name="Genome Biol. Evol.">
        <title>Pangenome and Phylogenomic Analysis of the Pathogenic Actinobacterium Rhodococcus equi.</title>
        <authorList>
            <person name="Anastasi E."/>
            <person name="MacArthur I."/>
            <person name="Scortti M."/>
            <person name="Alvarez S."/>
            <person name="Giguere S."/>
            <person name="Vazquez-Boland J.A."/>
        </authorList>
    </citation>
    <scope>NUCLEOTIDE SEQUENCE [LARGE SCALE GENOMIC DNA]</scope>
    <source>
        <strain evidence="3 4">PAM1271</strain>
    </source>
</reference>
<dbReference type="InterPro" id="IPR019587">
    <property type="entry name" value="Polyketide_cyclase/dehydratase"/>
</dbReference>
<dbReference type="SUPFAM" id="SSF55961">
    <property type="entry name" value="Bet v1-like"/>
    <property type="match status" value="1"/>
</dbReference>
<dbReference type="EMBL" id="LWIC01000002">
    <property type="protein sequence ID" value="ORM29776.1"/>
    <property type="molecule type" value="Genomic_DNA"/>
</dbReference>
<evidence type="ECO:0000313" key="2">
    <source>
        <dbReference type="EMBL" id="MBM4630435.1"/>
    </source>
</evidence>
<dbReference type="EMBL" id="WUXD01000083">
    <property type="protein sequence ID" value="MBM4629890.1"/>
    <property type="molecule type" value="Genomic_DNA"/>
</dbReference>
<dbReference type="Pfam" id="PF10604">
    <property type="entry name" value="Polyketide_cyc2"/>
    <property type="match status" value="1"/>
</dbReference>
<comment type="caution">
    <text evidence="3">The sequence shown here is derived from an EMBL/GenBank/DDBJ whole genome shotgun (WGS) entry which is preliminary data.</text>
</comment>
<dbReference type="RefSeq" id="WP_022596242.1">
    <property type="nucleotide sequence ID" value="NZ_AP024181.1"/>
</dbReference>
<name>A0AAE5ITT2_RHOHA</name>
<gene>
    <name evidence="3" type="ORF">A5N68_07860</name>
    <name evidence="1" type="ORF">GS453_24935</name>
    <name evidence="2" type="ORF">GS453_28080</name>
</gene>
<dbReference type="AlphaFoldDB" id="A0AAE5ITT2"/>
<protein>
    <submittedName>
        <fullName evidence="3">Polyketide cyclase</fullName>
    </submittedName>
    <submittedName>
        <fullName evidence="1">SRPBCC family protein</fullName>
    </submittedName>
</protein>
<proteinExistence type="predicted"/>
<dbReference type="EMBL" id="WUXD01000097">
    <property type="protein sequence ID" value="MBM4630435.1"/>
    <property type="molecule type" value="Genomic_DNA"/>
</dbReference>
<dbReference type="InterPro" id="IPR023393">
    <property type="entry name" value="START-like_dom_sf"/>
</dbReference>